<dbReference type="Proteomes" id="UP001141552">
    <property type="component" value="Unassembled WGS sequence"/>
</dbReference>
<evidence type="ECO:0000259" key="3">
    <source>
        <dbReference type="Pfam" id="PF00108"/>
    </source>
</evidence>
<name>A0A9Q0J5I5_9ROSI</name>
<dbReference type="PANTHER" id="PTHR43853">
    <property type="entry name" value="3-KETOACYL-COA THIOLASE, PEROXISOMAL"/>
    <property type="match status" value="1"/>
</dbReference>
<dbReference type="InterPro" id="IPR020616">
    <property type="entry name" value="Thiolase_N"/>
</dbReference>
<dbReference type="GO" id="GO:0003988">
    <property type="term" value="F:acetyl-CoA C-acyltransferase activity"/>
    <property type="evidence" value="ECO:0007669"/>
    <property type="project" value="TreeGrafter"/>
</dbReference>
<evidence type="ECO:0000313" key="4">
    <source>
        <dbReference type="EMBL" id="KAJ4828390.1"/>
    </source>
</evidence>
<keyword evidence="2" id="KW-0443">Lipid metabolism</keyword>
<dbReference type="GO" id="GO:0005777">
    <property type="term" value="C:peroxisome"/>
    <property type="evidence" value="ECO:0007669"/>
    <property type="project" value="TreeGrafter"/>
</dbReference>
<reference evidence="4" key="2">
    <citation type="journal article" date="2023" name="Plants (Basel)">
        <title>Annotation of the Turnera subulata (Passifloraceae) Draft Genome Reveals the S-Locus Evolved after the Divergence of Turneroideae from Passifloroideae in a Stepwise Manner.</title>
        <authorList>
            <person name="Henning P.M."/>
            <person name="Roalson E.H."/>
            <person name="Mir W."/>
            <person name="McCubbin A.G."/>
            <person name="Shore J.S."/>
        </authorList>
    </citation>
    <scope>NUCLEOTIDE SEQUENCE</scope>
    <source>
        <strain evidence="4">F60SS</strain>
    </source>
</reference>
<dbReference type="GO" id="GO:0010124">
    <property type="term" value="P:phenylacetate catabolic process"/>
    <property type="evidence" value="ECO:0007669"/>
    <property type="project" value="TreeGrafter"/>
</dbReference>
<dbReference type="Pfam" id="PF00108">
    <property type="entry name" value="Thiolase_N"/>
    <property type="match status" value="1"/>
</dbReference>
<evidence type="ECO:0000313" key="5">
    <source>
        <dbReference type="Proteomes" id="UP001141552"/>
    </source>
</evidence>
<gene>
    <name evidence="4" type="ORF">Tsubulata_004177</name>
</gene>
<feature type="domain" description="Thiolase N-terminal" evidence="3">
    <location>
        <begin position="31"/>
        <end position="104"/>
    </location>
</feature>
<dbReference type="GO" id="GO:0006635">
    <property type="term" value="P:fatty acid beta-oxidation"/>
    <property type="evidence" value="ECO:0007669"/>
    <property type="project" value="TreeGrafter"/>
</dbReference>
<organism evidence="4 5">
    <name type="scientific">Turnera subulata</name>
    <dbReference type="NCBI Taxonomy" id="218843"/>
    <lineage>
        <taxon>Eukaryota</taxon>
        <taxon>Viridiplantae</taxon>
        <taxon>Streptophyta</taxon>
        <taxon>Embryophyta</taxon>
        <taxon>Tracheophyta</taxon>
        <taxon>Spermatophyta</taxon>
        <taxon>Magnoliopsida</taxon>
        <taxon>eudicotyledons</taxon>
        <taxon>Gunneridae</taxon>
        <taxon>Pentapetalae</taxon>
        <taxon>rosids</taxon>
        <taxon>fabids</taxon>
        <taxon>Malpighiales</taxon>
        <taxon>Passifloraceae</taxon>
        <taxon>Turnera</taxon>
    </lineage>
</organism>
<evidence type="ECO:0000256" key="2">
    <source>
        <dbReference type="ARBA" id="ARBA00023098"/>
    </source>
</evidence>
<keyword evidence="5" id="KW-1185">Reference proteome</keyword>
<dbReference type="OrthoDB" id="5404651at2759"/>
<dbReference type="InterPro" id="IPR016039">
    <property type="entry name" value="Thiolase-like"/>
</dbReference>
<dbReference type="EMBL" id="JAKUCV010006189">
    <property type="protein sequence ID" value="KAJ4828390.1"/>
    <property type="molecule type" value="Genomic_DNA"/>
</dbReference>
<accession>A0A9Q0J5I5</accession>
<proteinExistence type="predicted"/>
<dbReference type="AlphaFoldDB" id="A0A9Q0J5I5"/>
<protein>
    <recommendedName>
        <fullName evidence="3">Thiolase N-terminal domain-containing protein</fullName>
    </recommendedName>
</protein>
<dbReference type="InterPro" id="IPR050215">
    <property type="entry name" value="Thiolase-like_sf_Thiolase"/>
</dbReference>
<dbReference type="PANTHER" id="PTHR43853:SF8">
    <property type="entry name" value="3-KETOACYL-COA THIOLASE, PEROXISOMAL"/>
    <property type="match status" value="1"/>
</dbReference>
<keyword evidence="1" id="KW-0276">Fatty acid metabolism</keyword>
<comment type="caution">
    <text evidence="4">The sequence shown here is derived from an EMBL/GenBank/DDBJ whole genome shotgun (WGS) entry which is preliminary data.</text>
</comment>
<dbReference type="Gene3D" id="3.40.47.10">
    <property type="match status" value="1"/>
</dbReference>
<sequence>MEKAINRQRVLLDHLRPSSSFSSSPPPHNYESSSISAVIEKTNGVVDPTEVGEIVVGTVLAKGDDRACNLRINRALRTVNRQCSSAHQAVADVAAAIKAGFYDISEWMSSLLWVGDPPDDCQMSRFSQKPQIAFFQWALLQKMLPNVSV</sequence>
<reference evidence="4" key="1">
    <citation type="submission" date="2022-02" db="EMBL/GenBank/DDBJ databases">
        <authorList>
            <person name="Henning P.M."/>
            <person name="McCubbin A.G."/>
            <person name="Shore J.S."/>
        </authorList>
    </citation>
    <scope>NUCLEOTIDE SEQUENCE</scope>
    <source>
        <strain evidence="4">F60SS</strain>
        <tissue evidence="4">Leaves</tissue>
    </source>
</reference>
<dbReference type="SUPFAM" id="SSF53901">
    <property type="entry name" value="Thiolase-like"/>
    <property type="match status" value="1"/>
</dbReference>
<evidence type="ECO:0000256" key="1">
    <source>
        <dbReference type="ARBA" id="ARBA00022832"/>
    </source>
</evidence>